<reference evidence="2 3" key="1">
    <citation type="submission" date="2015-01" db="EMBL/GenBank/DDBJ databases">
        <title>Genome Sequencing of Rickettsiales.</title>
        <authorList>
            <person name="Daugherty S.C."/>
            <person name="Su Q."/>
            <person name="Abolude K."/>
            <person name="Beier-Sexton M."/>
            <person name="Carlyon J.A."/>
            <person name="Carter R."/>
            <person name="Day N.P."/>
            <person name="Dumler S.J."/>
            <person name="Dyachenko V."/>
            <person name="Godinez A."/>
            <person name="Kurtti T.J."/>
            <person name="Lichay M."/>
            <person name="Mullins K.E."/>
            <person name="Ott S."/>
            <person name="Pappas-Brown V."/>
            <person name="Paris D.H."/>
            <person name="Patel P."/>
            <person name="Richards A.L."/>
            <person name="Sadzewicz L."/>
            <person name="Sears K."/>
            <person name="Seidman D."/>
            <person name="Sengamalay N."/>
            <person name="Stenos J."/>
            <person name="Tallon L.J."/>
            <person name="Vincent G."/>
            <person name="Fraser C.M."/>
            <person name="Munderloh U."/>
            <person name="Dunning-Hotopp J.C."/>
        </authorList>
    </citation>
    <scope>NUCLEOTIDE SEQUENCE [LARGE SCALE GENOMIC DNA]</scope>
    <source>
        <strain evidence="2 3">Ac/Pa</strain>
    </source>
</reference>
<accession>A0A0F3N1N9</accession>
<evidence type="ECO:0000313" key="3">
    <source>
        <dbReference type="Proteomes" id="UP000033556"/>
    </source>
</evidence>
<dbReference type="SUPFAM" id="SSF75620">
    <property type="entry name" value="Release factor"/>
    <property type="match status" value="1"/>
</dbReference>
<evidence type="ECO:0000313" key="2">
    <source>
        <dbReference type="EMBL" id="KJV61791.1"/>
    </source>
</evidence>
<name>A0A0F3N1N9_RICAM</name>
<dbReference type="EMBL" id="LANR01000001">
    <property type="protein sequence ID" value="KJV61791.1"/>
    <property type="molecule type" value="Genomic_DNA"/>
</dbReference>
<feature type="coiled-coil region" evidence="1">
    <location>
        <begin position="1"/>
        <end position="31"/>
    </location>
</feature>
<gene>
    <name evidence="2" type="ORF">APHACPA_0805</name>
</gene>
<protein>
    <submittedName>
        <fullName evidence="2">PCRF domain protein</fullName>
    </submittedName>
</protein>
<keyword evidence="1" id="KW-0175">Coiled coil</keyword>
<sequence length="62" mass="6693">MAEAENDLETLSQIEQDLKNLSIIAAKFETECLFSGEADDNNCFLEINAGAGALKAMTGRLL</sequence>
<evidence type="ECO:0000256" key="1">
    <source>
        <dbReference type="SAM" id="Coils"/>
    </source>
</evidence>
<keyword evidence="3" id="KW-1185">Reference proteome</keyword>
<dbReference type="Proteomes" id="UP000033556">
    <property type="component" value="Unassembled WGS sequence"/>
</dbReference>
<proteinExistence type="predicted"/>
<dbReference type="InterPro" id="IPR045853">
    <property type="entry name" value="Pep_chain_release_fac_I_sf"/>
</dbReference>
<organism evidence="2 3">
    <name type="scientific">Rickettsia amblyommatis str. Ac/Pa</name>
    <dbReference type="NCBI Taxonomy" id="1359164"/>
    <lineage>
        <taxon>Bacteria</taxon>
        <taxon>Pseudomonadati</taxon>
        <taxon>Pseudomonadota</taxon>
        <taxon>Alphaproteobacteria</taxon>
        <taxon>Rickettsiales</taxon>
        <taxon>Rickettsiaceae</taxon>
        <taxon>Rickettsieae</taxon>
        <taxon>Rickettsia</taxon>
        <taxon>spotted fever group</taxon>
    </lineage>
</organism>
<comment type="caution">
    <text evidence="2">The sequence shown here is derived from an EMBL/GenBank/DDBJ whole genome shotgun (WGS) entry which is preliminary data.</text>
</comment>
<dbReference type="PATRIC" id="fig|1359164.3.peg.795"/>
<dbReference type="AlphaFoldDB" id="A0A0F3N1N9"/>